<dbReference type="InParanoid" id="A0A2J7Q6K2"/>
<dbReference type="AlphaFoldDB" id="A0A2J7Q6K2"/>
<gene>
    <name evidence="1" type="ORF">B7P43_G16169</name>
</gene>
<sequence length="96" mass="10789">MLFTVHQHMAAFKVVEPLFNLSDPHCIIAESLLNFADSFCLGIPMFLTKLDAVSLLQTFCHLEQNENATNTCYTTSLSGSHRRIRQPLAITYSGKK</sequence>
<protein>
    <submittedName>
        <fullName evidence="1">Uncharacterized protein</fullName>
    </submittedName>
</protein>
<organism evidence="1 2">
    <name type="scientific">Cryptotermes secundus</name>
    <dbReference type="NCBI Taxonomy" id="105785"/>
    <lineage>
        <taxon>Eukaryota</taxon>
        <taxon>Metazoa</taxon>
        <taxon>Ecdysozoa</taxon>
        <taxon>Arthropoda</taxon>
        <taxon>Hexapoda</taxon>
        <taxon>Insecta</taxon>
        <taxon>Pterygota</taxon>
        <taxon>Neoptera</taxon>
        <taxon>Polyneoptera</taxon>
        <taxon>Dictyoptera</taxon>
        <taxon>Blattodea</taxon>
        <taxon>Blattoidea</taxon>
        <taxon>Termitoidae</taxon>
        <taxon>Kalotermitidae</taxon>
        <taxon>Cryptotermitinae</taxon>
        <taxon>Cryptotermes</taxon>
    </lineage>
</organism>
<proteinExistence type="predicted"/>
<keyword evidence="2" id="KW-1185">Reference proteome</keyword>
<dbReference type="Proteomes" id="UP000235965">
    <property type="component" value="Unassembled WGS sequence"/>
</dbReference>
<comment type="caution">
    <text evidence="1">The sequence shown here is derived from an EMBL/GenBank/DDBJ whole genome shotgun (WGS) entry which is preliminary data.</text>
</comment>
<name>A0A2J7Q6K2_9NEOP</name>
<evidence type="ECO:0000313" key="1">
    <source>
        <dbReference type="EMBL" id="PNF24200.1"/>
    </source>
</evidence>
<dbReference type="EMBL" id="NEVH01017470">
    <property type="protein sequence ID" value="PNF24200.1"/>
    <property type="molecule type" value="Genomic_DNA"/>
</dbReference>
<evidence type="ECO:0000313" key="2">
    <source>
        <dbReference type="Proteomes" id="UP000235965"/>
    </source>
</evidence>
<accession>A0A2J7Q6K2</accession>
<reference evidence="1 2" key="1">
    <citation type="submission" date="2017-12" db="EMBL/GenBank/DDBJ databases">
        <title>Hemimetabolous genomes reveal molecular basis of termite eusociality.</title>
        <authorList>
            <person name="Harrison M.C."/>
            <person name="Jongepier E."/>
            <person name="Robertson H.M."/>
            <person name="Arning N."/>
            <person name="Bitard-Feildel T."/>
            <person name="Chao H."/>
            <person name="Childers C.P."/>
            <person name="Dinh H."/>
            <person name="Doddapaneni H."/>
            <person name="Dugan S."/>
            <person name="Gowin J."/>
            <person name="Greiner C."/>
            <person name="Han Y."/>
            <person name="Hu H."/>
            <person name="Hughes D.S.T."/>
            <person name="Huylmans A.-K."/>
            <person name="Kemena C."/>
            <person name="Kremer L.P.M."/>
            <person name="Lee S.L."/>
            <person name="Lopez-Ezquerra A."/>
            <person name="Mallet L."/>
            <person name="Monroy-Kuhn J.M."/>
            <person name="Moser A."/>
            <person name="Murali S.C."/>
            <person name="Muzny D.M."/>
            <person name="Otani S."/>
            <person name="Piulachs M.-D."/>
            <person name="Poelchau M."/>
            <person name="Qu J."/>
            <person name="Schaub F."/>
            <person name="Wada-Katsumata A."/>
            <person name="Worley K.C."/>
            <person name="Xie Q."/>
            <person name="Ylla G."/>
            <person name="Poulsen M."/>
            <person name="Gibbs R.A."/>
            <person name="Schal C."/>
            <person name="Richards S."/>
            <person name="Belles X."/>
            <person name="Korb J."/>
            <person name="Bornberg-Bauer E."/>
        </authorList>
    </citation>
    <scope>NUCLEOTIDE SEQUENCE [LARGE SCALE GENOMIC DNA]</scope>
    <source>
        <tissue evidence="1">Whole body</tissue>
    </source>
</reference>